<reference evidence="6" key="1">
    <citation type="journal article" date="2020" name="Stud. Mycol.">
        <title>101 Dothideomycetes genomes: a test case for predicting lifestyles and emergence of pathogens.</title>
        <authorList>
            <person name="Haridas S."/>
            <person name="Albert R."/>
            <person name="Binder M."/>
            <person name="Bloem J."/>
            <person name="Labutti K."/>
            <person name="Salamov A."/>
            <person name="Andreopoulos B."/>
            <person name="Baker S."/>
            <person name="Barry K."/>
            <person name="Bills G."/>
            <person name="Bluhm B."/>
            <person name="Cannon C."/>
            <person name="Castanera R."/>
            <person name="Culley D."/>
            <person name="Daum C."/>
            <person name="Ezra D."/>
            <person name="Gonzalez J."/>
            <person name="Henrissat B."/>
            <person name="Kuo A."/>
            <person name="Liang C."/>
            <person name="Lipzen A."/>
            <person name="Lutzoni F."/>
            <person name="Magnuson J."/>
            <person name="Mondo S."/>
            <person name="Nolan M."/>
            <person name="Ohm R."/>
            <person name="Pangilinan J."/>
            <person name="Park H.-J."/>
            <person name="Ramirez L."/>
            <person name="Alfaro M."/>
            <person name="Sun H."/>
            <person name="Tritt A."/>
            <person name="Yoshinaga Y."/>
            <person name="Zwiers L.-H."/>
            <person name="Turgeon B."/>
            <person name="Goodwin S."/>
            <person name="Spatafora J."/>
            <person name="Crous P."/>
            <person name="Grigoriev I."/>
        </authorList>
    </citation>
    <scope>NUCLEOTIDE SEQUENCE</scope>
    <source>
        <strain evidence="6">CBS 175.79</strain>
    </source>
</reference>
<dbReference type="InterPro" id="IPR051013">
    <property type="entry name" value="MBL_superfamily_lactonases"/>
</dbReference>
<gene>
    <name evidence="6" type="ORF">BU24DRAFT_487635</name>
</gene>
<dbReference type="EMBL" id="ML978066">
    <property type="protein sequence ID" value="KAF2021157.1"/>
    <property type="molecule type" value="Genomic_DNA"/>
</dbReference>
<evidence type="ECO:0000256" key="4">
    <source>
        <dbReference type="ARBA" id="ARBA00022833"/>
    </source>
</evidence>
<dbReference type="GO" id="GO:0046872">
    <property type="term" value="F:metal ion binding"/>
    <property type="evidence" value="ECO:0007669"/>
    <property type="project" value="UniProtKB-KW"/>
</dbReference>
<keyword evidence="4" id="KW-0862">Zinc</keyword>
<dbReference type="SMART" id="SM00849">
    <property type="entry name" value="Lactamase_B"/>
    <property type="match status" value="1"/>
</dbReference>
<dbReference type="GO" id="GO:0016787">
    <property type="term" value="F:hydrolase activity"/>
    <property type="evidence" value="ECO:0007669"/>
    <property type="project" value="UniProtKB-KW"/>
</dbReference>
<protein>
    <submittedName>
        <fullName evidence="6">Metallo-beta-lactamase superfamily protein</fullName>
    </submittedName>
</protein>
<accession>A0A6A5Y813</accession>
<keyword evidence="2" id="KW-0479">Metal-binding</keyword>
<evidence type="ECO:0000259" key="5">
    <source>
        <dbReference type="SMART" id="SM00849"/>
    </source>
</evidence>
<keyword evidence="7" id="KW-1185">Reference proteome</keyword>
<sequence length="397" mass="44487">MNLPTGLNTVRVRAIDTTTEMVCNSEAFVRPVIPGHELLNLKTMCFLIDNEAQNKRILFDCGSRKDYWNGPLVTRRMIGSQVPALQVEKGVDEILVEAGVPLNSLDAIVWSHWHWDHIGDGSKYDSATDIVVGPGFKANFCPGWPEDPNGVLLSSDLEGHVIDEITFEESKLRIGDFRAHDYLGDGSFYILDVPGHAIGHICGFARTTHDTFVFLGGDCCHFPGTFRPTFASPMPEIIPDRQLDESFPRPCPCSLFTTLNPFATNVSQTNEERDARRMPFYKVTRLKDSAYICPEVAENSIRSLEELDADPNIFILLAHDSALFGVLPLLNFAPNEDISDWKSKGYKDNTFWGFLNELPRMGKPGRKKLVSGLMRNGNQMIMDPNDVSFRDIDDTIT</sequence>
<dbReference type="InterPro" id="IPR001279">
    <property type="entry name" value="Metallo-B-lactamas"/>
</dbReference>
<keyword evidence="3" id="KW-0378">Hydrolase</keyword>
<dbReference type="PANTHER" id="PTHR42978:SF5">
    <property type="entry name" value="METALLO-BETA-LACTAMASE DOMAIN-CONTAINING PROTEIN"/>
    <property type="match status" value="1"/>
</dbReference>
<dbReference type="Pfam" id="PF00753">
    <property type="entry name" value="Lactamase_B"/>
    <property type="match status" value="1"/>
</dbReference>
<evidence type="ECO:0000256" key="1">
    <source>
        <dbReference type="ARBA" id="ARBA00007749"/>
    </source>
</evidence>
<evidence type="ECO:0000256" key="2">
    <source>
        <dbReference type="ARBA" id="ARBA00022723"/>
    </source>
</evidence>
<proteinExistence type="inferred from homology"/>
<organism evidence="6 7">
    <name type="scientific">Aaosphaeria arxii CBS 175.79</name>
    <dbReference type="NCBI Taxonomy" id="1450172"/>
    <lineage>
        <taxon>Eukaryota</taxon>
        <taxon>Fungi</taxon>
        <taxon>Dikarya</taxon>
        <taxon>Ascomycota</taxon>
        <taxon>Pezizomycotina</taxon>
        <taxon>Dothideomycetes</taxon>
        <taxon>Pleosporomycetidae</taxon>
        <taxon>Pleosporales</taxon>
        <taxon>Pleosporales incertae sedis</taxon>
        <taxon>Aaosphaeria</taxon>
    </lineage>
</organism>
<comment type="similarity">
    <text evidence="1">Belongs to the metallo-beta-lactamase superfamily.</text>
</comment>
<dbReference type="SUPFAM" id="SSF56281">
    <property type="entry name" value="Metallo-hydrolase/oxidoreductase"/>
    <property type="match status" value="1"/>
</dbReference>
<evidence type="ECO:0000313" key="7">
    <source>
        <dbReference type="Proteomes" id="UP000799778"/>
    </source>
</evidence>
<evidence type="ECO:0000313" key="6">
    <source>
        <dbReference type="EMBL" id="KAF2021157.1"/>
    </source>
</evidence>
<dbReference type="Gene3D" id="3.60.15.10">
    <property type="entry name" value="Ribonuclease Z/Hydroxyacylglutathione hydrolase-like"/>
    <property type="match status" value="1"/>
</dbReference>
<evidence type="ECO:0000256" key="3">
    <source>
        <dbReference type="ARBA" id="ARBA00022801"/>
    </source>
</evidence>
<dbReference type="PANTHER" id="PTHR42978">
    <property type="entry name" value="QUORUM-QUENCHING LACTONASE YTNP-RELATED-RELATED"/>
    <property type="match status" value="1"/>
</dbReference>
<feature type="domain" description="Metallo-beta-lactamase" evidence="5">
    <location>
        <begin position="42"/>
        <end position="259"/>
    </location>
</feature>
<dbReference type="AlphaFoldDB" id="A0A6A5Y813"/>
<dbReference type="RefSeq" id="XP_033389496.1">
    <property type="nucleotide sequence ID" value="XM_033533470.1"/>
</dbReference>
<dbReference type="GeneID" id="54290867"/>
<name>A0A6A5Y813_9PLEO</name>
<dbReference type="InterPro" id="IPR036866">
    <property type="entry name" value="RibonucZ/Hydroxyglut_hydro"/>
</dbReference>
<dbReference type="Proteomes" id="UP000799778">
    <property type="component" value="Unassembled WGS sequence"/>
</dbReference>
<dbReference type="OrthoDB" id="10250730at2759"/>
<dbReference type="CDD" id="cd07730">
    <property type="entry name" value="metallo-hydrolase-like_MBL-fold"/>
    <property type="match status" value="1"/>
</dbReference>